<feature type="domain" description="HTH araC/xylS-type" evidence="4">
    <location>
        <begin position="173"/>
        <end position="270"/>
    </location>
</feature>
<dbReference type="SUPFAM" id="SSF46689">
    <property type="entry name" value="Homeodomain-like"/>
    <property type="match status" value="2"/>
</dbReference>
<evidence type="ECO:0000256" key="3">
    <source>
        <dbReference type="ARBA" id="ARBA00023163"/>
    </source>
</evidence>
<protein>
    <submittedName>
        <fullName evidence="5">AraC family transcriptional regulator</fullName>
    </submittedName>
</protein>
<dbReference type="Proteomes" id="UP000669179">
    <property type="component" value="Unassembled WGS sequence"/>
</dbReference>
<evidence type="ECO:0000313" key="5">
    <source>
        <dbReference type="EMBL" id="MBO2453097.1"/>
    </source>
</evidence>
<dbReference type="SMART" id="SM00342">
    <property type="entry name" value="HTH_ARAC"/>
    <property type="match status" value="1"/>
</dbReference>
<name>A0A939TB23_9ACTN</name>
<dbReference type="SUPFAM" id="SSF51215">
    <property type="entry name" value="Regulatory protein AraC"/>
    <property type="match status" value="1"/>
</dbReference>
<dbReference type="InterPro" id="IPR003313">
    <property type="entry name" value="AraC-bd"/>
</dbReference>
<dbReference type="GO" id="GO:0003700">
    <property type="term" value="F:DNA-binding transcription factor activity"/>
    <property type="evidence" value="ECO:0007669"/>
    <property type="project" value="InterPro"/>
</dbReference>
<keyword evidence="1" id="KW-0805">Transcription regulation</keyword>
<evidence type="ECO:0000256" key="1">
    <source>
        <dbReference type="ARBA" id="ARBA00023015"/>
    </source>
</evidence>
<sequence length="281" mass="30443">MSSVEYWRNDGLGVEAMRARFRRHVYAPHSHETYSFGVTDAGAQGFRCRGGTHTSSAGMVMAFNPDEVHDGHAAADLGYHYRIVHIHPRVVADVLTDAADGRAAAMPLFARPVLPDPMAAHAINRLYAAVGAASPLVVDERLTAVITALTRSGATRAPLVRTLDDTSQRKAAFRARDLLHQSYLEPIPVEALAEAAGCSRFALYRAFRDVFGLAPSDYQRQLRLRHARSLLATGTTPADAAAASGFADQAHLARWFHRSYGLTPGTFIRAAESALPSENAP</sequence>
<evidence type="ECO:0000259" key="4">
    <source>
        <dbReference type="PROSITE" id="PS01124"/>
    </source>
</evidence>
<reference evidence="5" key="1">
    <citation type="submission" date="2021-03" db="EMBL/GenBank/DDBJ databases">
        <authorList>
            <person name="Kanchanasin P."/>
            <person name="Saeng-In P."/>
            <person name="Phongsopitanun W."/>
            <person name="Yuki M."/>
            <person name="Kudo T."/>
            <person name="Ohkuma M."/>
            <person name="Tanasupawat S."/>
        </authorList>
    </citation>
    <scope>NUCLEOTIDE SEQUENCE</scope>
    <source>
        <strain evidence="5">GKU 128</strain>
    </source>
</reference>
<comment type="caution">
    <text evidence="5">The sequence shown here is derived from an EMBL/GenBank/DDBJ whole genome shotgun (WGS) entry which is preliminary data.</text>
</comment>
<dbReference type="Pfam" id="PF02311">
    <property type="entry name" value="AraC_binding"/>
    <property type="match status" value="1"/>
</dbReference>
<evidence type="ECO:0000256" key="2">
    <source>
        <dbReference type="ARBA" id="ARBA00023125"/>
    </source>
</evidence>
<dbReference type="EMBL" id="JAGEOJ010000019">
    <property type="protein sequence ID" value="MBO2453097.1"/>
    <property type="molecule type" value="Genomic_DNA"/>
</dbReference>
<dbReference type="PANTHER" id="PTHR46796">
    <property type="entry name" value="HTH-TYPE TRANSCRIPTIONAL ACTIVATOR RHAS-RELATED"/>
    <property type="match status" value="1"/>
</dbReference>
<dbReference type="InterPro" id="IPR050204">
    <property type="entry name" value="AraC_XylS_family_regulators"/>
</dbReference>
<dbReference type="PROSITE" id="PS01124">
    <property type="entry name" value="HTH_ARAC_FAMILY_2"/>
    <property type="match status" value="1"/>
</dbReference>
<keyword evidence="3" id="KW-0804">Transcription</keyword>
<keyword evidence="6" id="KW-1185">Reference proteome</keyword>
<dbReference type="AlphaFoldDB" id="A0A939TB23"/>
<keyword evidence="2" id="KW-0238">DNA-binding</keyword>
<gene>
    <name evidence="5" type="ORF">J4573_38805</name>
</gene>
<dbReference type="InterPro" id="IPR009057">
    <property type="entry name" value="Homeodomain-like_sf"/>
</dbReference>
<evidence type="ECO:0000313" key="6">
    <source>
        <dbReference type="Proteomes" id="UP000669179"/>
    </source>
</evidence>
<dbReference type="GO" id="GO:0043565">
    <property type="term" value="F:sequence-specific DNA binding"/>
    <property type="evidence" value="ECO:0007669"/>
    <property type="project" value="InterPro"/>
</dbReference>
<proteinExistence type="predicted"/>
<dbReference type="InterPro" id="IPR018060">
    <property type="entry name" value="HTH_AraC"/>
</dbReference>
<dbReference type="Pfam" id="PF12833">
    <property type="entry name" value="HTH_18"/>
    <property type="match status" value="1"/>
</dbReference>
<dbReference type="RefSeq" id="WP_208261125.1">
    <property type="nucleotide sequence ID" value="NZ_JAGEOJ010000019.1"/>
</dbReference>
<accession>A0A939TB23</accession>
<dbReference type="InterPro" id="IPR037923">
    <property type="entry name" value="HTH-like"/>
</dbReference>
<organism evidence="5 6">
    <name type="scientific">Actinomadura barringtoniae</name>
    <dbReference type="NCBI Taxonomy" id="1427535"/>
    <lineage>
        <taxon>Bacteria</taxon>
        <taxon>Bacillati</taxon>
        <taxon>Actinomycetota</taxon>
        <taxon>Actinomycetes</taxon>
        <taxon>Streptosporangiales</taxon>
        <taxon>Thermomonosporaceae</taxon>
        <taxon>Actinomadura</taxon>
    </lineage>
</organism>
<dbReference type="PANTHER" id="PTHR46796:SF2">
    <property type="entry name" value="TRANSCRIPTIONAL REGULATORY PROTEIN"/>
    <property type="match status" value="1"/>
</dbReference>
<dbReference type="Gene3D" id="1.10.10.60">
    <property type="entry name" value="Homeodomain-like"/>
    <property type="match status" value="1"/>
</dbReference>